<dbReference type="Gene3D" id="3.40.630.30">
    <property type="match status" value="1"/>
</dbReference>
<sequence length="208" mass="22743">MEIAIQPLKAHNLDEAFELATEVFSRASTLHRALGVTLEDYRTYLRPQFQQVVAQGLSVVAIDTRTGAVMGCMIVTDYAKQPAGDIRTYPEMTPLAALARELDHQYTAAGKVSPGQVVLIDMGAVRPEAEGRGIYQSMRAQVHTIAKSKGFQRVVGELSSAATQHVVLTQLGHTKMAEVSFHDFECDGAFPFRTITQPRSIVLAEGQL</sequence>
<dbReference type="PANTHER" id="PTHR20905:SF1">
    <property type="entry name" value="AT07410P-RELATED"/>
    <property type="match status" value="1"/>
</dbReference>
<gene>
    <name evidence="1" type="ORF">TRM7615_04520</name>
</gene>
<dbReference type="EMBL" id="ONZG01000015">
    <property type="protein sequence ID" value="SPJ30983.1"/>
    <property type="molecule type" value="Genomic_DNA"/>
</dbReference>
<name>A0A2R8CEV0_9RHOB</name>
<dbReference type="AlphaFoldDB" id="A0A2R8CEV0"/>
<dbReference type="RefSeq" id="WP_108791982.1">
    <property type="nucleotide sequence ID" value="NZ_ONZG01000015.1"/>
</dbReference>
<evidence type="ECO:0000313" key="2">
    <source>
        <dbReference type="Proteomes" id="UP000244898"/>
    </source>
</evidence>
<keyword evidence="2" id="KW-1185">Reference proteome</keyword>
<dbReference type="Proteomes" id="UP000244898">
    <property type="component" value="Unassembled WGS sequence"/>
</dbReference>
<reference evidence="2" key="1">
    <citation type="submission" date="2018-03" db="EMBL/GenBank/DDBJ databases">
        <authorList>
            <person name="Rodrigo-Torres L."/>
            <person name="Arahal R. D."/>
            <person name="Lucena T."/>
        </authorList>
    </citation>
    <scope>NUCLEOTIDE SEQUENCE [LARGE SCALE GENOMIC DNA]</scope>
    <source>
        <strain evidence="2">CECT 7615</strain>
    </source>
</reference>
<proteinExistence type="predicted"/>
<evidence type="ECO:0008006" key="3">
    <source>
        <dbReference type="Google" id="ProtNLM"/>
    </source>
</evidence>
<dbReference type="PANTHER" id="PTHR20905">
    <property type="entry name" value="N-ACETYLTRANSFERASE-RELATED"/>
    <property type="match status" value="1"/>
</dbReference>
<dbReference type="InterPro" id="IPR016181">
    <property type="entry name" value="Acyl_CoA_acyltransferase"/>
</dbReference>
<protein>
    <recommendedName>
        <fullName evidence="3">N-acetyltransferase domain-containing protein</fullName>
    </recommendedName>
</protein>
<organism evidence="1 2">
    <name type="scientific">Falsiruegeria mediterranea M17</name>
    <dbReference type="NCBI Taxonomy" id="1200281"/>
    <lineage>
        <taxon>Bacteria</taxon>
        <taxon>Pseudomonadati</taxon>
        <taxon>Pseudomonadota</taxon>
        <taxon>Alphaproteobacteria</taxon>
        <taxon>Rhodobacterales</taxon>
        <taxon>Roseobacteraceae</taxon>
        <taxon>Falsiruegeria</taxon>
    </lineage>
</organism>
<dbReference type="GO" id="GO:0008080">
    <property type="term" value="F:N-acetyltransferase activity"/>
    <property type="evidence" value="ECO:0007669"/>
    <property type="project" value="TreeGrafter"/>
</dbReference>
<dbReference type="SUPFAM" id="SSF55729">
    <property type="entry name" value="Acyl-CoA N-acyltransferases (Nat)"/>
    <property type="match status" value="1"/>
</dbReference>
<dbReference type="OrthoDB" id="7849111at2"/>
<evidence type="ECO:0000313" key="1">
    <source>
        <dbReference type="EMBL" id="SPJ30983.1"/>
    </source>
</evidence>
<accession>A0A2R8CEV0</accession>